<organism evidence="3 4">
    <name type="scientific">Cuscuta australis</name>
    <dbReference type="NCBI Taxonomy" id="267555"/>
    <lineage>
        <taxon>Eukaryota</taxon>
        <taxon>Viridiplantae</taxon>
        <taxon>Streptophyta</taxon>
        <taxon>Embryophyta</taxon>
        <taxon>Tracheophyta</taxon>
        <taxon>Spermatophyta</taxon>
        <taxon>Magnoliopsida</taxon>
        <taxon>eudicotyledons</taxon>
        <taxon>Gunneridae</taxon>
        <taxon>Pentapetalae</taxon>
        <taxon>asterids</taxon>
        <taxon>lamiids</taxon>
        <taxon>Solanales</taxon>
        <taxon>Convolvulaceae</taxon>
        <taxon>Cuscuteae</taxon>
        <taxon>Cuscuta</taxon>
        <taxon>Cuscuta subgen. Grammica</taxon>
        <taxon>Cuscuta sect. Cleistogrammica</taxon>
    </lineage>
</organism>
<evidence type="ECO:0000259" key="2">
    <source>
        <dbReference type="Pfam" id="PF23622"/>
    </source>
</evidence>
<dbReference type="InterPro" id="IPR050232">
    <property type="entry name" value="FBL13/AtMIF1-like"/>
</dbReference>
<dbReference type="InterPro" id="IPR053781">
    <property type="entry name" value="F-box_AtFBL13-like"/>
</dbReference>
<dbReference type="InterPro" id="IPR055357">
    <property type="entry name" value="LRR_At1g61320_AtMIF1"/>
</dbReference>
<dbReference type="Gene3D" id="3.80.10.10">
    <property type="entry name" value="Ribonuclease Inhibitor"/>
    <property type="match status" value="1"/>
</dbReference>
<evidence type="ECO:0000313" key="3">
    <source>
        <dbReference type="EMBL" id="RAL42052.1"/>
    </source>
</evidence>
<keyword evidence="4" id="KW-1185">Reference proteome</keyword>
<name>A0A328D867_9ASTE</name>
<gene>
    <name evidence="3" type="ORF">DM860_011835</name>
</gene>
<dbReference type="InterPro" id="IPR032675">
    <property type="entry name" value="LRR_dom_sf"/>
</dbReference>
<sequence>MCDEERSANEEQRQPGFENVEIISLEDDVGNKRMKEMPIDRLSALPDCLLIHILSFLGLKKAAITSLLGKKWKFLWTELPTLEFKFWDFSGEKTKANCDFVARVHKTLATRSGKSLEKLEVTFKYIECFASDVDSWLRVAVKLEVKHVVLSMDYNGDLYTLNKEMCSCSSLTSLSLDGCTIEPQRAISWPSLTSLEIYNVDLPQPVVENILSGCPALKSLYLIGCWGFTFLLIKSQNLCELMVHDPEEAGGFDFLHISAPFLKSLNIWFRPEKKMKLSQTSSLVSATFHFSDFGGPCSEAVVSNTKEIFENTQQVKELELGRDAMKVYIDPLSFSWTQMVKQALAVLLPNDWQLPKSTRRCLTISSFSNNAESISCIVALLESSPYLETLIIYCDDSYGKKKTWIPLAKGDLCCDMPYLKTVKLSDLADAKLEGEPLLTLAQIILKRAPALKEMTIEDHNIKGTSEFAKISQTLLTYPRSSPDAVIFFLPH</sequence>
<dbReference type="Pfam" id="PF00646">
    <property type="entry name" value="F-box"/>
    <property type="match status" value="1"/>
</dbReference>
<dbReference type="SUPFAM" id="SSF52047">
    <property type="entry name" value="RNI-like"/>
    <property type="match status" value="1"/>
</dbReference>
<protein>
    <recommendedName>
        <fullName evidence="5">F-box domain-containing protein</fullName>
    </recommendedName>
</protein>
<dbReference type="Pfam" id="PF23622">
    <property type="entry name" value="LRR_At1g61320_AtMIF1"/>
    <property type="match status" value="1"/>
</dbReference>
<evidence type="ECO:0000259" key="1">
    <source>
        <dbReference type="Pfam" id="PF00646"/>
    </source>
</evidence>
<proteinExistence type="predicted"/>
<dbReference type="CDD" id="cd22160">
    <property type="entry name" value="F-box_AtFBL13-like"/>
    <property type="match status" value="1"/>
</dbReference>
<reference evidence="3 4" key="1">
    <citation type="submission" date="2018-06" db="EMBL/GenBank/DDBJ databases">
        <title>The Genome of Cuscuta australis (Dodder) Provides Insight into the Evolution of Plant Parasitism.</title>
        <authorList>
            <person name="Liu H."/>
        </authorList>
    </citation>
    <scope>NUCLEOTIDE SEQUENCE [LARGE SCALE GENOMIC DNA]</scope>
    <source>
        <strain evidence="4">cv. Yunnan</strain>
        <tissue evidence="3">Vines</tissue>
    </source>
</reference>
<dbReference type="InterPro" id="IPR036047">
    <property type="entry name" value="F-box-like_dom_sf"/>
</dbReference>
<evidence type="ECO:0000313" key="4">
    <source>
        <dbReference type="Proteomes" id="UP000249390"/>
    </source>
</evidence>
<dbReference type="Proteomes" id="UP000249390">
    <property type="component" value="Unassembled WGS sequence"/>
</dbReference>
<dbReference type="InterPro" id="IPR001810">
    <property type="entry name" value="F-box_dom"/>
</dbReference>
<dbReference type="SUPFAM" id="SSF81383">
    <property type="entry name" value="F-box domain"/>
    <property type="match status" value="1"/>
</dbReference>
<accession>A0A328D867</accession>
<feature type="domain" description="At1g61320/AtMIF1 LRR" evidence="2">
    <location>
        <begin position="108"/>
        <end position="461"/>
    </location>
</feature>
<feature type="domain" description="F-box" evidence="1">
    <location>
        <begin position="42"/>
        <end position="80"/>
    </location>
</feature>
<evidence type="ECO:0008006" key="5">
    <source>
        <dbReference type="Google" id="ProtNLM"/>
    </source>
</evidence>
<dbReference type="AlphaFoldDB" id="A0A328D867"/>
<dbReference type="EMBL" id="NQVE01000175">
    <property type="protein sequence ID" value="RAL42052.1"/>
    <property type="molecule type" value="Genomic_DNA"/>
</dbReference>
<dbReference type="PANTHER" id="PTHR31900:SF32">
    <property type="entry name" value="F-BOX_RNI_FBD-LIKE DOMAIN PROTEIN"/>
    <property type="match status" value="1"/>
</dbReference>
<dbReference type="PANTHER" id="PTHR31900">
    <property type="entry name" value="F-BOX/RNI SUPERFAMILY PROTEIN-RELATED"/>
    <property type="match status" value="1"/>
</dbReference>
<comment type="caution">
    <text evidence="3">The sequence shown here is derived from an EMBL/GenBank/DDBJ whole genome shotgun (WGS) entry which is preliminary data.</text>
</comment>